<protein>
    <submittedName>
        <fullName evidence="1">Uncharacterized protein</fullName>
    </submittedName>
</protein>
<accession>A0ACD4D6K2</accession>
<sequence length="124" mass="13496">MAPPRKPLAAARLSGAIAKNPQRYRNRTEPNVAEGLGSPPFWLNKPQSEAWHDMANRLPWLNRSHRCIVALAAHLQASMQAGTLGVPGMQLLRQVLGQLGATPVSAGKISWSPEAADPDEDLFR</sequence>
<keyword evidence="2" id="KW-1185">Reference proteome</keyword>
<reference evidence="1" key="1">
    <citation type="submission" date="2022-09" db="EMBL/GenBank/DDBJ databases">
        <title>Interaction between co-microsymbionts with complementary sets of symbiotic genes in legume-rhizobium systems.</title>
        <authorList>
            <person name="Safronova V."/>
            <person name="Sazanova A."/>
            <person name="Afonin A."/>
            <person name="Chirak E."/>
        </authorList>
    </citation>
    <scope>NUCLEOTIDE SEQUENCE</scope>
    <source>
        <strain evidence="1">A18/3m</strain>
    </source>
</reference>
<dbReference type="EMBL" id="CP104973">
    <property type="protein sequence ID" value="UXN61566.1"/>
    <property type="molecule type" value="Genomic_DNA"/>
</dbReference>
<name>A0ACD4D6K2_9HYPH</name>
<dbReference type="Proteomes" id="UP001061991">
    <property type="component" value="Chromosome"/>
</dbReference>
<organism evidence="1 2">
    <name type="scientific">Phyllobacterium zundukense</name>
    <dbReference type="NCBI Taxonomy" id="1867719"/>
    <lineage>
        <taxon>Bacteria</taxon>
        <taxon>Pseudomonadati</taxon>
        <taxon>Pseudomonadota</taxon>
        <taxon>Alphaproteobacteria</taxon>
        <taxon>Hyphomicrobiales</taxon>
        <taxon>Phyllobacteriaceae</taxon>
        <taxon>Phyllobacterium</taxon>
    </lineage>
</organism>
<proteinExistence type="predicted"/>
<evidence type="ECO:0000313" key="1">
    <source>
        <dbReference type="EMBL" id="UXN61566.1"/>
    </source>
</evidence>
<gene>
    <name evidence="1" type="ORF">N8E88_16025</name>
</gene>
<evidence type="ECO:0000313" key="2">
    <source>
        <dbReference type="Proteomes" id="UP001061991"/>
    </source>
</evidence>